<organism evidence="1">
    <name type="scientific">Amphimedon queenslandica</name>
    <name type="common">Sponge</name>
    <dbReference type="NCBI Taxonomy" id="400682"/>
    <lineage>
        <taxon>Eukaryota</taxon>
        <taxon>Metazoa</taxon>
        <taxon>Porifera</taxon>
        <taxon>Demospongiae</taxon>
        <taxon>Heteroscleromorpha</taxon>
        <taxon>Haplosclerida</taxon>
        <taxon>Niphatidae</taxon>
        <taxon>Amphimedon</taxon>
    </lineage>
</organism>
<accession>A0A1X7SGW6</accession>
<dbReference type="InParanoid" id="A0A1X7SGW6"/>
<sequence>MRGYSGKPYHKTSCQAWEDPEEISSSSIDTAWGAGIVLIRVLNEYLGLYDGKNGKSWNKVNIMMNNFQLQDNFGNKMEIVMNWDCGDWYACWVVSSAKVLYS</sequence>
<proteinExistence type="predicted"/>
<protein>
    <submittedName>
        <fullName evidence="1">Uncharacterized protein</fullName>
    </submittedName>
</protein>
<reference evidence="1" key="1">
    <citation type="submission" date="2017-05" db="UniProtKB">
        <authorList>
            <consortium name="EnsemblMetazoa"/>
        </authorList>
    </citation>
    <scope>IDENTIFICATION</scope>
</reference>
<dbReference type="EnsemblMetazoa" id="Aqu2.1.01287_001">
    <property type="protein sequence ID" value="Aqu2.1.01287_001"/>
    <property type="gene ID" value="Aqu2.1.01287"/>
</dbReference>
<evidence type="ECO:0000313" key="1">
    <source>
        <dbReference type="EnsemblMetazoa" id="Aqu2.1.01287_001"/>
    </source>
</evidence>
<dbReference type="AlphaFoldDB" id="A0A1X7SGW6"/>
<name>A0A1X7SGW6_AMPQE</name>